<evidence type="ECO:0000313" key="3">
    <source>
        <dbReference type="Proteomes" id="UP000197535"/>
    </source>
</evidence>
<dbReference type="EMBL" id="LSTO01000001">
    <property type="protein sequence ID" value="OWW19396.1"/>
    <property type="molecule type" value="Genomic_DNA"/>
</dbReference>
<comment type="caution">
    <text evidence="2">The sequence shown here is derived from an EMBL/GenBank/DDBJ whole genome shotgun (WGS) entry which is preliminary data.</text>
</comment>
<dbReference type="Proteomes" id="UP000197535">
    <property type="component" value="Unassembled WGS sequence"/>
</dbReference>
<dbReference type="SUPFAM" id="SSF46785">
    <property type="entry name" value="Winged helix' DNA-binding domain"/>
    <property type="match status" value="1"/>
</dbReference>
<dbReference type="InterPro" id="IPR036388">
    <property type="entry name" value="WH-like_DNA-bd_sf"/>
</dbReference>
<gene>
    <name evidence="1" type="ORF">AYR66_01125</name>
    <name evidence="2" type="ORF">AYR66_07610</name>
</gene>
<organism evidence="2 3">
    <name type="scientific">Noviherbaspirillum denitrificans</name>
    <dbReference type="NCBI Taxonomy" id="1968433"/>
    <lineage>
        <taxon>Bacteria</taxon>
        <taxon>Pseudomonadati</taxon>
        <taxon>Pseudomonadota</taxon>
        <taxon>Betaproteobacteria</taxon>
        <taxon>Burkholderiales</taxon>
        <taxon>Oxalobacteraceae</taxon>
        <taxon>Noviherbaspirillum</taxon>
    </lineage>
</organism>
<dbReference type="EMBL" id="LSTO01000006">
    <property type="protein sequence ID" value="OWW18432.1"/>
    <property type="molecule type" value="Genomic_DNA"/>
</dbReference>
<dbReference type="RefSeq" id="WP_088706307.1">
    <property type="nucleotide sequence ID" value="NZ_LSTO01000001.1"/>
</dbReference>
<dbReference type="Gene3D" id="1.10.10.10">
    <property type="entry name" value="Winged helix-like DNA-binding domain superfamily/Winged helix DNA-binding domain"/>
    <property type="match status" value="1"/>
</dbReference>
<dbReference type="AlphaFoldDB" id="A0A254T9S8"/>
<keyword evidence="3" id="KW-1185">Reference proteome</keyword>
<evidence type="ECO:0000313" key="1">
    <source>
        <dbReference type="EMBL" id="OWW18432.1"/>
    </source>
</evidence>
<evidence type="ECO:0000313" key="2">
    <source>
        <dbReference type="EMBL" id="OWW19396.1"/>
    </source>
</evidence>
<sequence length="110" mass="11875">MKRKDRQTLALLHLKDHGRTTGKSLSESIGVTTKNIATVMKPLIAAQAVIKGRDKATQSSTYTITKTGLAALVRKDPPVEAPRYNPSDPFGLLAKLRAAQTSIPTVASHR</sequence>
<name>A0A254T9S8_9BURK</name>
<proteinExistence type="predicted"/>
<evidence type="ECO:0008006" key="4">
    <source>
        <dbReference type="Google" id="ProtNLM"/>
    </source>
</evidence>
<protein>
    <recommendedName>
        <fullName evidence="4">MarR family transcriptional regulator</fullName>
    </recommendedName>
</protein>
<dbReference type="InterPro" id="IPR036390">
    <property type="entry name" value="WH_DNA-bd_sf"/>
</dbReference>
<accession>A0A254T9S8</accession>
<reference evidence="2 3" key="1">
    <citation type="submission" date="2016-02" db="EMBL/GenBank/DDBJ databases">
        <authorList>
            <person name="Wen L."/>
            <person name="He K."/>
            <person name="Yang H."/>
        </authorList>
    </citation>
    <scope>NUCLEOTIDE SEQUENCE [LARGE SCALE GENOMIC DNA]</scope>
    <source>
        <strain evidence="2 3">TSA40</strain>
    </source>
</reference>